<protein>
    <submittedName>
        <fullName evidence="2">NADPH-dependent ferric siderophore reductase, contains FAD-binding and SIP domains</fullName>
    </submittedName>
</protein>
<dbReference type="PANTHER" id="PTHR30157">
    <property type="entry name" value="FERRIC REDUCTASE, NADPH-DEPENDENT"/>
    <property type="match status" value="1"/>
</dbReference>
<name>A0A1M7UWJ2_9ACTN</name>
<dbReference type="SUPFAM" id="SSF63380">
    <property type="entry name" value="Riboflavin synthase domain-like"/>
    <property type="match status" value="1"/>
</dbReference>
<accession>A0A1M7UWJ2</accession>
<dbReference type="Gene3D" id="3.40.50.80">
    <property type="entry name" value="Nucleotide-binding domain of ferredoxin-NADP reductase (FNR) module"/>
    <property type="match status" value="1"/>
</dbReference>
<evidence type="ECO:0000313" key="3">
    <source>
        <dbReference type="Proteomes" id="UP000184428"/>
    </source>
</evidence>
<organism evidence="2 3">
    <name type="scientific">Geodermatophilus obscurus</name>
    <dbReference type="NCBI Taxonomy" id="1861"/>
    <lineage>
        <taxon>Bacteria</taxon>
        <taxon>Bacillati</taxon>
        <taxon>Actinomycetota</taxon>
        <taxon>Actinomycetes</taxon>
        <taxon>Geodermatophilales</taxon>
        <taxon>Geodermatophilaceae</taxon>
        <taxon>Geodermatophilus</taxon>
    </lineage>
</organism>
<evidence type="ECO:0000259" key="1">
    <source>
        <dbReference type="PROSITE" id="PS51384"/>
    </source>
</evidence>
<reference evidence="2 3" key="1">
    <citation type="submission" date="2016-12" db="EMBL/GenBank/DDBJ databases">
        <authorList>
            <person name="Song W.-J."/>
            <person name="Kurnit D.M."/>
        </authorList>
    </citation>
    <scope>NUCLEOTIDE SEQUENCE [LARGE SCALE GENOMIC DNA]</scope>
    <source>
        <strain evidence="2 3">DSM 43162</strain>
    </source>
</reference>
<evidence type="ECO:0000313" key="2">
    <source>
        <dbReference type="EMBL" id="SHN87256.1"/>
    </source>
</evidence>
<sequence>MTLTAQPEVVAAPAWQFFDASVAAVRRLGPSFVRLTLTGTELAGFGAAGCDQRFKLVLSRDDAGLARLRDRGQAWYPEYCALPEEQRPVIRTYTVRAYRPECAELDVDVVLHGVDGHAGPAASWAAAAVPGDRIVLLGPDRPGAGRAWGVEWAPPPAARTLLLAGDETAVPAVCAILESLTSGPRSVTALLEVPTADDAMNVALPAGATLRWLPRNGVARGSRLVPAVHAALCELGIASTPATPPEEVGDELLWEVPDPDAASGCYAWLAGEAGVVKTLRRRLVGDLGVPRGSVAFMGYWRQGVAS</sequence>
<dbReference type="EMBL" id="FRDM01000033">
    <property type="protein sequence ID" value="SHN87256.1"/>
    <property type="molecule type" value="Genomic_DNA"/>
</dbReference>
<dbReference type="CDD" id="cd06193">
    <property type="entry name" value="siderophore_interacting"/>
    <property type="match status" value="1"/>
</dbReference>
<dbReference type="PANTHER" id="PTHR30157:SF0">
    <property type="entry name" value="NADPH-DEPENDENT FERRIC-CHELATE REDUCTASE"/>
    <property type="match status" value="1"/>
</dbReference>
<dbReference type="Pfam" id="PF04954">
    <property type="entry name" value="SIP"/>
    <property type="match status" value="1"/>
</dbReference>
<dbReference type="InterPro" id="IPR007037">
    <property type="entry name" value="SIP_rossman_dom"/>
</dbReference>
<dbReference type="OrthoDB" id="3291337at2"/>
<dbReference type="PROSITE" id="PS51384">
    <property type="entry name" value="FAD_FR"/>
    <property type="match status" value="1"/>
</dbReference>
<gene>
    <name evidence="2" type="ORF">SAMN05660350_04121</name>
</gene>
<dbReference type="Pfam" id="PF08021">
    <property type="entry name" value="FAD_binding_9"/>
    <property type="match status" value="1"/>
</dbReference>
<proteinExistence type="predicted"/>
<dbReference type="InterPro" id="IPR017938">
    <property type="entry name" value="Riboflavin_synthase-like_b-brl"/>
</dbReference>
<dbReference type="InterPro" id="IPR013113">
    <property type="entry name" value="SIP_FAD-bd"/>
</dbReference>
<dbReference type="InterPro" id="IPR017927">
    <property type="entry name" value="FAD-bd_FR_type"/>
</dbReference>
<dbReference type="Gene3D" id="2.40.30.10">
    <property type="entry name" value="Translation factors"/>
    <property type="match status" value="1"/>
</dbReference>
<dbReference type="RefSeq" id="WP_072920529.1">
    <property type="nucleotide sequence ID" value="NZ_FRDM01000033.1"/>
</dbReference>
<dbReference type="InterPro" id="IPR039374">
    <property type="entry name" value="SIP_fam"/>
</dbReference>
<feature type="domain" description="FAD-binding FR-type" evidence="1">
    <location>
        <begin position="15"/>
        <end position="146"/>
    </location>
</feature>
<dbReference type="Proteomes" id="UP000184428">
    <property type="component" value="Unassembled WGS sequence"/>
</dbReference>
<dbReference type="InterPro" id="IPR039261">
    <property type="entry name" value="FNR_nucleotide-bd"/>
</dbReference>
<dbReference type="AlphaFoldDB" id="A0A1M7UWJ2"/>
<dbReference type="GO" id="GO:0016491">
    <property type="term" value="F:oxidoreductase activity"/>
    <property type="evidence" value="ECO:0007669"/>
    <property type="project" value="InterPro"/>
</dbReference>